<dbReference type="GO" id="GO:0005789">
    <property type="term" value="C:endoplasmic reticulum membrane"/>
    <property type="evidence" value="ECO:0007669"/>
    <property type="project" value="UniProtKB-SubCell"/>
</dbReference>
<keyword evidence="8" id="KW-0808">Transferase</keyword>
<dbReference type="UniPathway" id="UPA00378"/>
<dbReference type="VEuPathDB" id="FungiDB:A1O9_04929"/>
<name>A0A072PIW6_9EURO</name>
<evidence type="ECO:0000256" key="2">
    <source>
        <dbReference type="ARBA" id="ARBA00005478"/>
    </source>
</evidence>
<comment type="caution">
    <text evidence="7">Lacks conserved residue(s) required for the propagation of feature annotation.</text>
</comment>
<sequence length="83" mass="9217">MAMLIAATTIFLYYTLWTLLMPFVDDDHPLQSLFPPRVWAIRIPVILTLLGSSVVGTFLALVMIKSNRKKAAKARAAAAKKTK</sequence>
<dbReference type="InterPro" id="IPR009914">
    <property type="entry name" value="DPM2"/>
</dbReference>
<dbReference type="RefSeq" id="XP_013262669.1">
    <property type="nucleotide sequence ID" value="XM_013407215.1"/>
</dbReference>
<dbReference type="AlphaFoldDB" id="A0A072PIW6"/>
<protein>
    <recommendedName>
        <fullName evidence="7">Dolichol phosphate-mannose biosynthesis regulatory protein</fullName>
    </recommendedName>
</protein>
<proteinExistence type="inferred from homology"/>
<evidence type="ECO:0000256" key="7">
    <source>
        <dbReference type="RuleBase" id="RU365084"/>
    </source>
</evidence>
<reference evidence="8 9" key="1">
    <citation type="submission" date="2013-03" db="EMBL/GenBank/DDBJ databases">
        <title>The Genome Sequence of Exophiala aquamarina CBS 119918.</title>
        <authorList>
            <consortium name="The Broad Institute Genomics Platform"/>
            <person name="Cuomo C."/>
            <person name="de Hoog S."/>
            <person name="Gorbushina A."/>
            <person name="Walker B."/>
            <person name="Young S.K."/>
            <person name="Zeng Q."/>
            <person name="Gargeya S."/>
            <person name="Fitzgerald M."/>
            <person name="Haas B."/>
            <person name="Abouelleil A."/>
            <person name="Allen A.W."/>
            <person name="Alvarado L."/>
            <person name="Arachchi H.M."/>
            <person name="Berlin A.M."/>
            <person name="Chapman S.B."/>
            <person name="Gainer-Dewar J."/>
            <person name="Goldberg J."/>
            <person name="Griggs A."/>
            <person name="Gujja S."/>
            <person name="Hansen M."/>
            <person name="Howarth C."/>
            <person name="Imamovic A."/>
            <person name="Ireland A."/>
            <person name="Larimer J."/>
            <person name="McCowan C."/>
            <person name="Murphy C."/>
            <person name="Pearson M."/>
            <person name="Poon T.W."/>
            <person name="Priest M."/>
            <person name="Roberts A."/>
            <person name="Saif S."/>
            <person name="Shea T."/>
            <person name="Sisk P."/>
            <person name="Sykes S."/>
            <person name="Wortman J."/>
            <person name="Nusbaum C."/>
            <person name="Birren B."/>
        </authorList>
    </citation>
    <scope>NUCLEOTIDE SEQUENCE [LARGE SCALE GENOMIC DNA]</scope>
    <source>
        <strain evidence="8 9">CBS 119918</strain>
    </source>
</reference>
<evidence type="ECO:0000256" key="5">
    <source>
        <dbReference type="ARBA" id="ARBA00022989"/>
    </source>
</evidence>
<keyword evidence="3 7" id="KW-0812">Transmembrane</keyword>
<gene>
    <name evidence="8" type="ORF">A1O9_04929</name>
</gene>
<dbReference type="Pfam" id="PF07297">
    <property type="entry name" value="DPM2"/>
    <property type="match status" value="1"/>
</dbReference>
<dbReference type="HOGENOM" id="CLU_150144_2_1_1"/>
<evidence type="ECO:0000313" key="9">
    <source>
        <dbReference type="Proteomes" id="UP000027920"/>
    </source>
</evidence>
<comment type="pathway">
    <text evidence="7">Protein modification; protein glycosylation.</text>
</comment>
<comment type="similarity">
    <text evidence="2 7">Belongs to the DPM2 family.</text>
</comment>
<dbReference type="PANTHER" id="PTHR15039">
    <property type="entry name" value="DOLICHOL PHOSPHATE-MANNOSE BIOSYNTHESIS REGULATORY PROTEIN"/>
    <property type="match status" value="1"/>
</dbReference>
<dbReference type="GO" id="GO:0033185">
    <property type="term" value="C:dolichol-phosphate-mannose synthase complex"/>
    <property type="evidence" value="ECO:0007669"/>
    <property type="project" value="TreeGrafter"/>
</dbReference>
<dbReference type="GO" id="GO:0016757">
    <property type="term" value="F:glycosyltransferase activity"/>
    <property type="evidence" value="ECO:0007669"/>
    <property type="project" value="UniProtKB-KW"/>
</dbReference>
<comment type="subcellular location">
    <subcellularLocation>
        <location evidence="1 7">Endoplasmic reticulum membrane</location>
        <topology evidence="1 7">Multi-pass membrane protein</topology>
    </subcellularLocation>
</comment>
<dbReference type="GeneID" id="25279856"/>
<evidence type="ECO:0000256" key="3">
    <source>
        <dbReference type="ARBA" id="ARBA00022692"/>
    </source>
</evidence>
<keyword evidence="8" id="KW-0328">Glycosyltransferase</keyword>
<dbReference type="OrthoDB" id="311279at2759"/>
<comment type="subunit">
    <text evidence="7">Component of the dolichol-phosphate mannose (DPM) synthase complex.</text>
</comment>
<keyword evidence="5 7" id="KW-1133">Transmembrane helix</keyword>
<dbReference type="Proteomes" id="UP000027920">
    <property type="component" value="Unassembled WGS sequence"/>
</dbReference>
<dbReference type="EMBL" id="AMGV01000003">
    <property type="protein sequence ID" value="KEF60079.1"/>
    <property type="molecule type" value="Genomic_DNA"/>
</dbReference>
<evidence type="ECO:0000313" key="8">
    <source>
        <dbReference type="EMBL" id="KEF60079.1"/>
    </source>
</evidence>
<keyword evidence="6 7" id="KW-0472">Membrane</keyword>
<accession>A0A072PIW6</accession>
<comment type="function">
    <text evidence="7">Regulatory subunit of the dolichol-phosphate mannose (DPM) synthase complex; essential for the ER localization.</text>
</comment>
<feature type="transmembrane region" description="Helical" evidence="7">
    <location>
        <begin position="38"/>
        <end position="64"/>
    </location>
</feature>
<keyword evidence="9" id="KW-1185">Reference proteome</keyword>
<evidence type="ECO:0000256" key="4">
    <source>
        <dbReference type="ARBA" id="ARBA00022824"/>
    </source>
</evidence>
<dbReference type="GO" id="GO:0180047">
    <property type="term" value="P:dolichol phosphate mannose biosynthetic process"/>
    <property type="evidence" value="ECO:0007669"/>
    <property type="project" value="InterPro"/>
</dbReference>
<evidence type="ECO:0000256" key="1">
    <source>
        <dbReference type="ARBA" id="ARBA00004477"/>
    </source>
</evidence>
<evidence type="ECO:0000256" key="6">
    <source>
        <dbReference type="ARBA" id="ARBA00023136"/>
    </source>
</evidence>
<dbReference type="GO" id="GO:0030234">
    <property type="term" value="F:enzyme regulator activity"/>
    <property type="evidence" value="ECO:0007669"/>
    <property type="project" value="UniProtKB-UniRule"/>
</dbReference>
<keyword evidence="4 7" id="KW-0256">Endoplasmic reticulum</keyword>
<dbReference type="GO" id="GO:0006506">
    <property type="term" value="P:GPI anchor biosynthetic process"/>
    <property type="evidence" value="ECO:0007669"/>
    <property type="project" value="TreeGrafter"/>
</dbReference>
<dbReference type="STRING" id="1182545.A0A072PIW6"/>
<comment type="caution">
    <text evidence="8">The sequence shown here is derived from an EMBL/GenBank/DDBJ whole genome shotgun (WGS) entry which is preliminary data.</text>
</comment>
<organism evidence="8 9">
    <name type="scientific">Exophiala aquamarina CBS 119918</name>
    <dbReference type="NCBI Taxonomy" id="1182545"/>
    <lineage>
        <taxon>Eukaryota</taxon>
        <taxon>Fungi</taxon>
        <taxon>Dikarya</taxon>
        <taxon>Ascomycota</taxon>
        <taxon>Pezizomycotina</taxon>
        <taxon>Eurotiomycetes</taxon>
        <taxon>Chaetothyriomycetidae</taxon>
        <taxon>Chaetothyriales</taxon>
        <taxon>Herpotrichiellaceae</taxon>
        <taxon>Exophiala</taxon>
    </lineage>
</organism>
<dbReference type="PANTHER" id="PTHR15039:SF11">
    <property type="entry name" value="DOLICHOL PHOSPHATE-MANNOSE BIOSYNTHESIS REGULATORY PROTEIN"/>
    <property type="match status" value="1"/>
</dbReference>